<sequence length="254" mass="28749">MLNATDQTVGWTAEPEGRGTLGLLWSCFATIFLCTWSAIHPDLPALEGSKRKTFVNKLGLMLLGVISPELFSAIAIGSLYPNLPQYNFKHPGSGKPWGLEQYYFLDMGGYVIEHPEDFTPDYASRPVSSTTTRFYVSNENLTELTYRKIIDHPNLDDDDIDDRSKVDVLAKTLSLLQVIYSIVQLIGRAAQKIASTTLELFTLSIVLCAVITYAAWWQKPFDVQRPVVLQSRARTLREHRMIFSNRRSRAIPLY</sequence>
<proteinExistence type="predicted"/>
<dbReference type="PANTHER" id="PTHR35043">
    <property type="entry name" value="TRANSCRIPTION FACTOR DOMAIN-CONTAINING PROTEIN"/>
    <property type="match status" value="1"/>
</dbReference>
<dbReference type="EMBL" id="ML976989">
    <property type="protein sequence ID" value="KAF1957490.1"/>
    <property type="molecule type" value="Genomic_DNA"/>
</dbReference>
<feature type="transmembrane region" description="Helical" evidence="1">
    <location>
        <begin position="60"/>
        <end position="80"/>
    </location>
</feature>
<organism evidence="2 3">
    <name type="scientific">Byssothecium circinans</name>
    <dbReference type="NCBI Taxonomy" id="147558"/>
    <lineage>
        <taxon>Eukaryota</taxon>
        <taxon>Fungi</taxon>
        <taxon>Dikarya</taxon>
        <taxon>Ascomycota</taxon>
        <taxon>Pezizomycotina</taxon>
        <taxon>Dothideomycetes</taxon>
        <taxon>Pleosporomycetidae</taxon>
        <taxon>Pleosporales</taxon>
        <taxon>Massarineae</taxon>
        <taxon>Massarinaceae</taxon>
        <taxon>Byssothecium</taxon>
    </lineage>
</organism>
<dbReference type="AlphaFoldDB" id="A0A6A5TZK1"/>
<protein>
    <submittedName>
        <fullName evidence="2">Uncharacterized protein</fullName>
    </submittedName>
</protein>
<dbReference type="PANTHER" id="PTHR35043:SF8">
    <property type="entry name" value="DUF4220 DOMAIN-CONTAINING PROTEIN"/>
    <property type="match status" value="1"/>
</dbReference>
<dbReference type="Proteomes" id="UP000800035">
    <property type="component" value="Unassembled WGS sequence"/>
</dbReference>
<keyword evidence="1" id="KW-0472">Membrane</keyword>
<keyword evidence="3" id="KW-1185">Reference proteome</keyword>
<reference evidence="2" key="1">
    <citation type="journal article" date="2020" name="Stud. Mycol.">
        <title>101 Dothideomycetes genomes: a test case for predicting lifestyles and emergence of pathogens.</title>
        <authorList>
            <person name="Haridas S."/>
            <person name="Albert R."/>
            <person name="Binder M."/>
            <person name="Bloem J."/>
            <person name="Labutti K."/>
            <person name="Salamov A."/>
            <person name="Andreopoulos B."/>
            <person name="Baker S."/>
            <person name="Barry K."/>
            <person name="Bills G."/>
            <person name="Bluhm B."/>
            <person name="Cannon C."/>
            <person name="Castanera R."/>
            <person name="Culley D."/>
            <person name="Daum C."/>
            <person name="Ezra D."/>
            <person name="Gonzalez J."/>
            <person name="Henrissat B."/>
            <person name="Kuo A."/>
            <person name="Liang C."/>
            <person name="Lipzen A."/>
            <person name="Lutzoni F."/>
            <person name="Magnuson J."/>
            <person name="Mondo S."/>
            <person name="Nolan M."/>
            <person name="Ohm R."/>
            <person name="Pangilinan J."/>
            <person name="Park H.-J."/>
            <person name="Ramirez L."/>
            <person name="Alfaro M."/>
            <person name="Sun H."/>
            <person name="Tritt A."/>
            <person name="Yoshinaga Y."/>
            <person name="Zwiers L.-H."/>
            <person name="Turgeon B."/>
            <person name="Goodwin S."/>
            <person name="Spatafora J."/>
            <person name="Crous P."/>
            <person name="Grigoriev I."/>
        </authorList>
    </citation>
    <scope>NUCLEOTIDE SEQUENCE</scope>
    <source>
        <strain evidence="2">CBS 675.92</strain>
    </source>
</reference>
<accession>A0A6A5TZK1</accession>
<gene>
    <name evidence="2" type="ORF">CC80DRAFT_560836</name>
</gene>
<keyword evidence="1" id="KW-0812">Transmembrane</keyword>
<dbReference type="OrthoDB" id="3061561at2759"/>
<evidence type="ECO:0000313" key="3">
    <source>
        <dbReference type="Proteomes" id="UP000800035"/>
    </source>
</evidence>
<keyword evidence="1" id="KW-1133">Transmembrane helix</keyword>
<feature type="transmembrane region" description="Helical" evidence="1">
    <location>
        <begin position="20"/>
        <end position="39"/>
    </location>
</feature>
<evidence type="ECO:0000256" key="1">
    <source>
        <dbReference type="SAM" id="Phobius"/>
    </source>
</evidence>
<name>A0A6A5TZK1_9PLEO</name>
<feature type="transmembrane region" description="Helical" evidence="1">
    <location>
        <begin position="198"/>
        <end position="216"/>
    </location>
</feature>
<evidence type="ECO:0000313" key="2">
    <source>
        <dbReference type="EMBL" id="KAF1957490.1"/>
    </source>
</evidence>